<protein>
    <submittedName>
        <fullName evidence="6">Uncharacterized protein</fullName>
    </submittedName>
</protein>
<keyword evidence="7" id="KW-1185">Reference proteome</keyword>
<dbReference type="Pfam" id="PF00400">
    <property type="entry name" value="WD40"/>
    <property type="match status" value="2"/>
</dbReference>
<dbReference type="SMART" id="SM00320">
    <property type="entry name" value="WD40"/>
    <property type="match status" value="5"/>
</dbReference>
<dbReference type="InterPro" id="IPR019775">
    <property type="entry name" value="WD40_repeat_CS"/>
</dbReference>
<dbReference type="OrthoDB" id="308449at2759"/>
<reference evidence="6 7" key="1">
    <citation type="submission" date="2019-02" db="EMBL/GenBank/DDBJ databases">
        <title>Genome sequencing of the rare red list fungi Dentipellis fragilis.</title>
        <authorList>
            <person name="Buettner E."/>
            <person name="Kellner H."/>
        </authorList>
    </citation>
    <scope>NUCLEOTIDE SEQUENCE [LARGE SCALE GENOMIC DNA]</scope>
    <source>
        <strain evidence="6 7">DSM 105465</strain>
    </source>
</reference>
<dbReference type="PANTHER" id="PTHR44675:SF1">
    <property type="entry name" value="P21-ACTIVATED PROTEIN KINASE-INTERACTING PROTEIN 1"/>
    <property type="match status" value="1"/>
</dbReference>
<dbReference type="Gene3D" id="2.130.10.10">
    <property type="entry name" value="YVTN repeat-like/Quinoprotein amine dehydrogenase"/>
    <property type="match status" value="2"/>
</dbReference>
<comment type="caution">
    <text evidence="6">The sequence shown here is derived from an EMBL/GenBank/DDBJ whole genome shotgun (WGS) entry which is preliminary data.</text>
</comment>
<dbReference type="SUPFAM" id="SSF50978">
    <property type="entry name" value="WD40 repeat-like"/>
    <property type="match status" value="1"/>
</dbReference>
<feature type="compositionally biased region" description="Acidic residues" evidence="4">
    <location>
        <begin position="834"/>
        <end position="880"/>
    </location>
</feature>
<feature type="region of interest" description="Disordered" evidence="4">
    <location>
        <begin position="816"/>
        <end position="880"/>
    </location>
</feature>
<sequence length="880" mass="98583">MARLISLPIDILLIVVAHSLGELPPSLRRAAATNLALVCKRLYGVCGHTLFHTYNLILRNRTHSAREIWQGDIVRARLAHLRSKAPFVRKLRIIDSGPTHDRRKSEPQDELPAEIIPELLRVLKSIPGVVDVSFKGRDCDPARRSPFPPALWNWIAHVRPRELKFMMNLTFPRILRPIDGVNLLVMWGYNEETDIIVQVSGYNSCSDKLIRLPLMLELALLRMRQMLRAPRLRLHYQQETNVHKFIPYGGLKDVCMHINVRSSNPSPQFFDFSQVPGAEVFIMMSFAIWGERYRSIRNIWERCRGKVAGLFAEDLDAWDVRQEDGNVRLRRGEPGSGGEKRQDHLRSKEELEKDTRSRNIISLPVVDVELDYDCVLFLDLMPPKSSTKPVRTASHPAKPHERPAKRAKNQESHVPAKAKARLVSPPAPSSKGKQKQVPKPKPSLKNIGKAKVKTQASIPESEVEHALDLLPTTFKLVAGSYEKLLYGLEGSTSVSASGELEFSLKPIFIFPAHVSSVKAVAASPAGGKWLATGSADEIIKVWDLRRRREIGGLMHHEGSITQLTFATRSHLLSVSEDGTLALFRTRDWAVLRTFKGHKGRVNSVAVHPSGKLALSVGDRPHVAYVGPHAREGRSEHATRQGELVRWSTDGTILCVQHQKQIDLYSTDLTLLLIVTHPSRIQDVLFVPRVDGKGEVMLVAAEDKKITAYDVTSLIEAEKSRKKDEEHAELPAPEVIAQFVGHGNRVKAMSVLRIALPLVDRPSTTILGSVSSDGTAHIYDLYALPASSSSEQKQEVLQIEPVARYDSKGTRLTCVTLADGDAGTEASVGKRKRDDEDEDEDEDEEWPEEEEDDDDEVEEVEGEEESEDEEEVEPEEEGEEE</sequence>
<gene>
    <name evidence="6" type="ORF">EVG20_g94</name>
</gene>
<evidence type="ECO:0000256" key="3">
    <source>
        <dbReference type="PROSITE-ProRule" id="PRU00221"/>
    </source>
</evidence>
<dbReference type="Proteomes" id="UP000298327">
    <property type="component" value="Unassembled WGS sequence"/>
</dbReference>
<dbReference type="EMBL" id="SEOQ01000002">
    <property type="protein sequence ID" value="TFY72932.1"/>
    <property type="molecule type" value="Genomic_DNA"/>
</dbReference>
<feature type="region of interest" description="Disordered" evidence="4">
    <location>
        <begin position="328"/>
        <end position="354"/>
    </location>
</feature>
<evidence type="ECO:0000256" key="4">
    <source>
        <dbReference type="SAM" id="MobiDB-lite"/>
    </source>
</evidence>
<keyword evidence="1 3" id="KW-0853">WD repeat</keyword>
<dbReference type="PANTHER" id="PTHR44675">
    <property type="entry name" value="PAK1 INTERACTING PROTEIN 1"/>
    <property type="match status" value="1"/>
</dbReference>
<accession>A0A4Y9ZEB1</accession>
<evidence type="ECO:0000256" key="5">
    <source>
        <dbReference type="SAM" id="SignalP"/>
    </source>
</evidence>
<keyword evidence="2" id="KW-0677">Repeat</keyword>
<feature type="repeat" description="WD" evidence="3">
    <location>
        <begin position="510"/>
        <end position="552"/>
    </location>
</feature>
<dbReference type="PROSITE" id="PS50294">
    <property type="entry name" value="WD_REPEATS_REGION"/>
    <property type="match status" value="1"/>
</dbReference>
<dbReference type="InterPro" id="IPR051959">
    <property type="entry name" value="PAK1-Kinase_Regulator"/>
</dbReference>
<evidence type="ECO:0000256" key="1">
    <source>
        <dbReference type="ARBA" id="ARBA00022574"/>
    </source>
</evidence>
<dbReference type="InterPro" id="IPR001680">
    <property type="entry name" value="WD40_rpt"/>
</dbReference>
<feature type="compositionally biased region" description="Basic and acidic residues" evidence="4">
    <location>
        <begin position="398"/>
        <end position="411"/>
    </location>
</feature>
<feature type="chain" id="PRO_5021221146" evidence="5">
    <location>
        <begin position="22"/>
        <end position="880"/>
    </location>
</feature>
<proteinExistence type="predicted"/>
<keyword evidence="5" id="KW-0732">Signal</keyword>
<feature type="region of interest" description="Disordered" evidence="4">
    <location>
        <begin position="385"/>
        <end position="452"/>
    </location>
</feature>
<dbReference type="PROSITE" id="PS50082">
    <property type="entry name" value="WD_REPEATS_2"/>
    <property type="match status" value="1"/>
</dbReference>
<dbReference type="InterPro" id="IPR015943">
    <property type="entry name" value="WD40/YVTN_repeat-like_dom_sf"/>
</dbReference>
<organism evidence="6 7">
    <name type="scientific">Dentipellis fragilis</name>
    <dbReference type="NCBI Taxonomy" id="205917"/>
    <lineage>
        <taxon>Eukaryota</taxon>
        <taxon>Fungi</taxon>
        <taxon>Dikarya</taxon>
        <taxon>Basidiomycota</taxon>
        <taxon>Agaricomycotina</taxon>
        <taxon>Agaricomycetes</taxon>
        <taxon>Russulales</taxon>
        <taxon>Hericiaceae</taxon>
        <taxon>Dentipellis</taxon>
    </lineage>
</organism>
<evidence type="ECO:0000256" key="2">
    <source>
        <dbReference type="ARBA" id="ARBA00022737"/>
    </source>
</evidence>
<name>A0A4Y9ZEB1_9AGAM</name>
<dbReference type="InterPro" id="IPR036322">
    <property type="entry name" value="WD40_repeat_dom_sf"/>
</dbReference>
<feature type="signal peptide" evidence="5">
    <location>
        <begin position="1"/>
        <end position="21"/>
    </location>
</feature>
<dbReference type="PROSITE" id="PS00678">
    <property type="entry name" value="WD_REPEATS_1"/>
    <property type="match status" value="1"/>
</dbReference>
<evidence type="ECO:0000313" key="7">
    <source>
        <dbReference type="Proteomes" id="UP000298327"/>
    </source>
</evidence>
<dbReference type="STRING" id="205917.A0A4Y9ZEB1"/>
<dbReference type="AlphaFoldDB" id="A0A4Y9ZEB1"/>
<evidence type="ECO:0000313" key="6">
    <source>
        <dbReference type="EMBL" id="TFY72932.1"/>
    </source>
</evidence>